<dbReference type="AlphaFoldDB" id="A0A8H7C1F0"/>
<proteinExistence type="predicted"/>
<sequence>MRMTKRCEHWSRFGINHERPILIQESEEQMGMDRSLLLTFIVLCIVEALRSLARAELSRRKIRNLSSHLLAFDNKAYVRGRSPVLATFSMTPGRSRQQGSLKSDGEPNAFDITRVFDLYNIVLLTT</sequence>
<protein>
    <submittedName>
        <fullName evidence="1">Uncharacterized protein</fullName>
    </submittedName>
</protein>
<name>A0A8H7C1F0_AGABI</name>
<evidence type="ECO:0000313" key="1">
    <source>
        <dbReference type="EMBL" id="KAF7760552.1"/>
    </source>
</evidence>
<reference evidence="1 2" key="1">
    <citation type="journal article" name="Sci. Rep.">
        <title>Telomere-to-telomere assembled and centromere annotated genomes of the two main subspecies of the button mushroom Agaricus bisporus reveal especially polymorphic chromosome ends.</title>
        <authorList>
            <person name="Sonnenberg A.S.M."/>
            <person name="Sedaghat-Telgerd N."/>
            <person name="Lavrijssen B."/>
            <person name="Ohm R.A."/>
            <person name="Hendrickx P.M."/>
            <person name="Scholtmeijer K."/>
            <person name="Baars J.J.P."/>
            <person name="van Peer A."/>
        </authorList>
    </citation>
    <scope>NUCLEOTIDE SEQUENCE [LARGE SCALE GENOMIC DNA]</scope>
    <source>
        <strain evidence="1 2">H119_p4</strain>
    </source>
</reference>
<gene>
    <name evidence="1" type="ORF">Agabi119p4_11228</name>
</gene>
<dbReference type="EMBL" id="JABXXO010000015">
    <property type="protein sequence ID" value="KAF7760552.1"/>
    <property type="molecule type" value="Genomic_DNA"/>
</dbReference>
<accession>A0A8H7C1F0</accession>
<dbReference type="Proteomes" id="UP000629468">
    <property type="component" value="Unassembled WGS sequence"/>
</dbReference>
<organism evidence="1 2">
    <name type="scientific">Agaricus bisporus var. burnettii</name>
    <dbReference type="NCBI Taxonomy" id="192524"/>
    <lineage>
        <taxon>Eukaryota</taxon>
        <taxon>Fungi</taxon>
        <taxon>Dikarya</taxon>
        <taxon>Basidiomycota</taxon>
        <taxon>Agaricomycotina</taxon>
        <taxon>Agaricomycetes</taxon>
        <taxon>Agaricomycetidae</taxon>
        <taxon>Agaricales</taxon>
        <taxon>Agaricineae</taxon>
        <taxon>Agaricaceae</taxon>
        <taxon>Agaricus</taxon>
    </lineage>
</organism>
<comment type="caution">
    <text evidence="1">The sequence shown here is derived from an EMBL/GenBank/DDBJ whole genome shotgun (WGS) entry which is preliminary data.</text>
</comment>
<evidence type="ECO:0000313" key="2">
    <source>
        <dbReference type="Proteomes" id="UP000629468"/>
    </source>
</evidence>